<accession>A0A0L0DHM6</accession>
<sequence>MGDEAARAGTAAGPTAVTATGTGAGTETKSAGEKLGCALGRLVDKDEVDGVLAAQEASLERYRATNAVLEQFNAEVAAAQGKQVKALESYTKLLREMKKDLDNIFKRCRSLRSKLDDKFPLVVAADPNALILDPDDDDEGDLSGEPGEAVGGWC</sequence>
<evidence type="ECO:0000256" key="1">
    <source>
        <dbReference type="ARBA" id="ARBA00005913"/>
    </source>
</evidence>
<keyword evidence="6" id="KW-1185">Reference proteome</keyword>
<evidence type="ECO:0000313" key="6">
    <source>
        <dbReference type="Proteomes" id="UP000054408"/>
    </source>
</evidence>
<evidence type="ECO:0000313" key="5">
    <source>
        <dbReference type="EMBL" id="KNC51817.1"/>
    </source>
</evidence>
<dbReference type="EMBL" id="GL349470">
    <property type="protein sequence ID" value="KNC51817.1"/>
    <property type="molecule type" value="Genomic_DNA"/>
</dbReference>
<dbReference type="GeneID" id="25566719"/>
<feature type="domain" description="KxDL" evidence="4">
    <location>
        <begin position="41"/>
        <end position="120"/>
    </location>
</feature>
<evidence type="ECO:0000259" key="4">
    <source>
        <dbReference type="Pfam" id="PF10241"/>
    </source>
</evidence>
<dbReference type="Pfam" id="PF10241">
    <property type="entry name" value="KxDL"/>
    <property type="match status" value="1"/>
</dbReference>
<dbReference type="PANTHER" id="PTHR13511">
    <property type="entry name" value="KXDL MOTIF-CONTAINING PROTEIN 1"/>
    <property type="match status" value="1"/>
</dbReference>
<dbReference type="GO" id="GO:0032418">
    <property type="term" value="P:lysosome localization"/>
    <property type="evidence" value="ECO:0007669"/>
    <property type="project" value="TreeGrafter"/>
</dbReference>
<protein>
    <submittedName>
        <fullName evidence="5">UPF0459 protein C19orf50</fullName>
    </submittedName>
</protein>
<dbReference type="InterPro" id="IPR039843">
    <property type="entry name" value="KXD1-like"/>
</dbReference>
<name>A0A0L0DHM6_THETB</name>
<keyword evidence="2" id="KW-0175">Coiled coil</keyword>
<reference evidence="5 6" key="1">
    <citation type="submission" date="2010-05" db="EMBL/GenBank/DDBJ databases">
        <title>The Genome Sequence of Thecamonas trahens ATCC 50062.</title>
        <authorList>
            <consortium name="The Broad Institute Genome Sequencing Platform"/>
            <person name="Russ C."/>
            <person name="Cuomo C."/>
            <person name="Shea T."/>
            <person name="Young S.K."/>
            <person name="Zeng Q."/>
            <person name="Koehrsen M."/>
            <person name="Haas B."/>
            <person name="Borodovsky M."/>
            <person name="Guigo R."/>
            <person name="Alvarado L."/>
            <person name="Berlin A."/>
            <person name="Bochicchio J."/>
            <person name="Borenstein D."/>
            <person name="Chapman S."/>
            <person name="Chen Z."/>
            <person name="Freedman E."/>
            <person name="Gellesch M."/>
            <person name="Goldberg J."/>
            <person name="Griggs A."/>
            <person name="Gujja S."/>
            <person name="Heilman E."/>
            <person name="Heiman D."/>
            <person name="Hepburn T."/>
            <person name="Howarth C."/>
            <person name="Jen D."/>
            <person name="Larson L."/>
            <person name="Mehta T."/>
            <person name="Park D."/>
            <person name="Pearson M."/>
            <person name="Roberts A."/>
            <person name="Saif S."/>
            <person name="Shenoy N."/>
            <person name="Sisk P."/>
            <person name="Stolte C."/>
            <person name="Sykes S."/>
            <person name="Thomson T."/>
            <person name="Walk T."/>
            <person name="White J."/>
            <person name="Yandava C."/>
            <person name="Burger G."/>
            <person name="Gray M.W."/>
            <person name="Holland P.W.H."/>
            <person name="King N."/>
            <person name="Lang F.B.F."/>
            <person name="Roger A.J."/>
            <person name="Ruiz-Trillo I."/>
            <person name="Lander E."/>
            <person name="Nusbaum C."/>
        </authorList>
    </citation>
    <scope>NUCLEOTIDE SEQUENCE [LARGE SCALE GENOMIC DNA]</scope>
    <source>
        <strain evidence="5 6">ATCC 50062</strain>
    </source>
</reference>
<comment type="similarity">
    <text evidence="1">Belongs to the KXD1 family.</text>
</comment>
<dbReference type="PANTHER" id="PTHR13511:SF0">
    <property type="entry name" value="KXDL MOTIF-CONTAINING PROTEIN 1"/>
    <property type="match status" value="1"/>
</dbReference>
<dbReference type="eggNOG" id="KOG3443">
    <property type="taxonomic scope" value="Eukaryota"/>
</dbReference>
<feature type="compositionally biased region" description="Low complexity" evidence="3">
    <location>
        <begin position="7"/>
        <end position="29"/>
    </location>
</feature>
<dbReference type="InterPro" id="IPR019371">
    <property type="entry name" value="KxDL_dom"/>
</dbReference>
<dbReference type="AlphaFoldDB" id="A0A0L0DHM6"/>
<dbReference type="Proteomes" id="UP000054408">
    <property type="component" value="Unassembled WGS sequence"/>
</dbReference>
<evidence type="ECO:0000256" key="3">
    <source>
        <dbReference type="SAM" id="MobiDB-lite"/>
    </source>
</evidence>
<dbReference type="STRING" id="461836.A0A0L0DHM6"/>
<feature type="compositionally biased region" description="Acidic residues" evidence="3">
    <location>
        <begin position="133"/>
        <end position="142"/>
    </location>
</feature>
<feature type="coiled-coil region" evidence="2">
    <location>
        <begin position="87"/>
        <end position="114"/>
    </location>
</feature>
<evidence type="ECO:0000256" key="2">
    <source>
        <dbReference type="SAM" id="Coils"/>
    </source>
</evidence>
<organism evidence="5 6">
    <name type="scientific">Thecamonas trahens ATCC 50062</name>
    <dbReference type="NCBI Taxonomy" id="461836"/>
    <lineage>
        <taxon>Eukaryota</taxon>
        <taxon>Apusozoa</taxon>
        <taxon>Apusomonadida</taxon>
        <taxon>Apusomonadidae</taxon>
        <taxon>Thecamonas</taxon>
    </lineage>
</organism>
<proteinExistence type="inferred from homology"/>
<dbReference type="GO" id="GO:0099078">
    <property type="term" value="C:BORC complex"/>
    <property type="evidence" value="ECO:0007669"/>
    <property type="project" value="TreeGrafter"/>
</dbReference>
<feature type="region of interest" description="Disordered" evidence="3">
    <location>
        <begin position="133"/>
        <end position="154"/>
    </location>
</feature>
<gene>
    <name evidence="5" type="ORF">AMSG_07898</name>
</gene>
<dbReference type="OrthoDB" id="10258877at2759"/>
<dbReference type="RefSeq" id="XP_013755683.1">
    <property type="nucleotide sequence ID" value="XM_013900229.1"/>
</dbReference>
<feature type="region of interest" description="Disordered" evidence="3">
    <location>
        <begin position="1"/>
        <end position="30"/>
    </location>
</feature>